<dbReference type="EMBL" id="CP000609">
    <property type="protein sequence ID" value="ABO35206.1"/>
    <property type="molecule type" value="Genomic_DNA"/>
</dbReference>
<evidence type="ECO:0000313" key="1">
    <source>
        <dbReference type="EMBL" id="ABO35206.1"/>
    </source>
</evidence>
<evidence type="ECO:0000313" key="2">
    <source>
        <dbReference type="Proteomes" id="UP000000253"/>
    </source>
</evidence>
<dbReference type="HOGENOM" id="CLU_1682726_0_0_2"/>
<dbReference type="Pfam" id="PF09897">
    <property type="entry name" value="DUF2124"/>
    <property type="match status" value="1"/>
</dbReference>
<dbReference type="eggNOG" id="arCOG04847">
    <property type="taxonomic scope" value="Archaea"/>
</dbReference>
<dbReference type="Gene3D" id="3.40.50.2300">
    <property type="match status" value="1"/>
</dbReference>
<gene>
    <name evidence="1" type="ordered locus">MmarC5_0899</name>
</gene>
<dbReference type="AlphaFoldDB" id="A4FYC2"/>
<dbReference type="OrthoDB" id="64681at2157"/>
<name>A4FYC2_METM5</name>
<sequence length="161" mass="18135">MKKIAEDKGISSQLRHFKAAVSEYESKSILYSGSKGVCLPFALLNAYAVRSIEEQYFTPDAKLDEISKLNSGSLGYTYTDLDDKKDIDLDMLVLMGGLAMPHSKVTVSDVNDLIDKINPKKVIGICFSSIFQKEKWDKEIDFDRVIDSQLEPVTVYEKIKI</sequence>
<dbReference type="STRING" id="402880.MmarC5_0899"/>
<dbReference type="GeneID" id="4927880"/>
<dbReference type="Proteomes" id="UP000000253">
    <property type="component" value="Chromosome"/>
</dbReference>
<accession>A4FYC2</accession>
<dbReference type="RefSeq" id="WP_011868660.1">
    <property type="nucleotide sequence ID" value="NC_009135.1"/>
</dbReference>
<reference evidence="1 2" key="1">
    <citation type="submission" date="2007-03" db="EMBL/GenBank/DDBJ databases">
        <title>Complete sequence of chromosome of Methanococcus maripaludis C5.</title>
        <authorList>
            <consortium name="US DOE Joint Genome Institute"/>
            <person name="Copeland A."/>
            <person name="Lucas S."/>
            <person name="Lapidus A."/>
            <person name="Barry K."/>
            <person name="Glavina del Rio T."/>
            <person name="Dalin E."/>
            <person name="Tice H."/>
            <person name="Pitluck S."/>
            <person name="Chertkov O."/>
            <person name="Brettin T."/>
            <person name="Bruce D."/>
            <person name="Han C."/>
            <person name="Detter J.C."/>
            <person name="Schmutz J."/>
            <person name="Larimer F."/>
            <person name="Land M."/>
            <person name="Hauser L."/>
            <person name="Kyrpides N."/>
            <person name="Mikhailova N."/>
            <person name="Sieprawska-Lupa M."/>
            <person name="Whitman W.B."/>
            <person name="Richardson P."/>
        </authorList>
    </citation>
    <scope>NUCLEOTIDE SEQUENCE [LARGE SCALE GENOMIC DNA]</scope>
    <source>
        <strain evidence="2">C5 / ATCC BAA-1333</strain>
    </source>
</reference>
<organism evidence="1 2">
    <name type="scientific">Methanococcus maripaludis (strain C5 / ATCC BAA-1333)</name>
    <dbReference type="NCBI Taxonomy" id="402880"/>
    <lineage>
        <taxon>Archaea</taxon>
        <taxon>Methanobacteriati</taxon>
        <taxon>Methanobacteriota</taxon>
        <taxon>Methanomada group</taxon>
        <taxon>Methanococci</taxon>
        <taxon>Methanococcales</taxon>
        <taxon>Methanococcaceae</taxon>
        <taxon>Methanococcus</taxon>
    </lineage>
</organism>
<dbReference type="KEGG" id="mmq:MmarC5_0899"/>
<dbReference type="InterPro" id="IPR009183">
    <property type="entry name" value="UCP004962"/>
</dbReference>
<dbReference type="PIRSF" id="PIRSF004962">
    <property type="entry name" value="UCP004962"/>
    <property type="match status" value="1"/>
</dbReference>
<protein>
    <recommendedName>
        <fullName evidence="3">DUF2124 domain-containing protein</fullName>
    </recommendedName>
</protein>
<evidence type="ECO:0008006" key="3">
    <source>
        <dbReference type="Google" id="ProtNLM"/>
    </source>
</evidence>
<proteinExistence type="predicted"/>